<dbReference type="OrthoDB" id="7001648at2"/>
<sequence>MADGTPHAPAFIRRLLDTLGIALCEVPEQPGIARGQCVQTALLEDSRGSVLLLFSRDQLLDLLLLSELTGRSLRPLRPEGLQRMLDKQQLGCMPGLPPLTRAPCLYDKRLLQQPSLLVASGQPGLLLKLSSADFARLLGNARSASFAVPLDTIALNLDHPDQDFAQIRQAISLNNGSSFAQRLDDALQIPPLAACAQKILKLRVDPDATVDDISKLVESDPGLAQLLLRCTSSASFAAAGKARSVEDAMVRVLGFDLGTHLALGLAVDKSLREASHSPQPLNQCLPQMLQAATIMRLLCQAMPAAQRPEVGLASLCGLLHNIGLVLLTHAFAEKIPLLDQQLEVNPHVHHSYVEQQLLGIRREQLGSWLMRNWDLPAELASALRFQNDPGYCGAHAQYANLLCLTRQLIAAQGTAQAAADAWSQSLFARLGIDQQQAGRIIATLPAAASVTDPAEPLPA</sequence>
<protein>
    <submittedName>
        <fullName evidence="2">HD-like signal output (HDOD) domain, no enzymatic activity</fullName>
    </submittedName>
</protein>
<dbReference type="InterPro" id="IPR014627">
    <property type="entry name" value="UCP036888_HDGYP-like"/>
</dbReference>
<dbReference type="PIRSF" id="PIRSF036888">
    <property type="entry name" value="HDGYPm_UCP036888"/>
    <property type="match status" value="1"/>
</dbReference>
<dbReference type="InterPro" id="IPR052340">
    <property type="entry name" value="RNase_Y/CdgJ"/>
</dbReference>
<dbReference type="Proteomes" id="UP000243232">
    <property type="component" value="Chromosome I"/>
</dbReference>
<name>A0A1H2I2J2_9PSED</name>
<dbReference type="Pfam" id="PF04073">
    <property type="entry name" value="tRNA_edit"/>
    <property type="match status" value="1"/>
</dbReference>
<dbReference type="Pfam" id="PF08668">
    <property type="entry name" value="HDOD"/>
    <property type="match status" value="1"/>
</dbReference>
<dbReference type="Gene3D" id="1.10.3210.10">
    <property type="entry name" value="Hypothetical protein af1432"/>
    <property type="match status" value="1"/>
</dbReference>
<dbReference type="InterPro" id="IPR013976">
    <property type="entry name" value="HDOD"/>
</dbReference>
<proteinExistence type="predicted"/>
<gene>
    <name evidence="2" type="ORF">SAMN05216296_3450</name>
</gene>
<evidence type="ECO:0000259" key="1">
    <source>
        <dbReference type="PROSITE" id="PS51833"/>
    </source>
</evidence>
<accession>A0A1H2I2J2</accession>
<dbReference type="SUPFAM" id="SSF55826">
    <property type="entry name" value="YbaK/ProRS associated domain"/>
    <property type="match status" value="1"/>
</dbReference>
<dbReference type="InterPro" id="IPR007214">
    <property type="entry name" value="YbaK/aa-tRNA-synth-assoc-dom"/>
</dbReference>
<dbReference type="PANTHER" id="PTHR33525:SF3">
    <property type="entry name" value="RIBONUCLEASE Y"/>
    <property type="match status" value="1"/>
</dbReference>
<evidence type="ECO:0000313" key="3">
    <source>
        <dbReference type="Proteomes" id="UP000243232"/>
    </source>
</evidence>
<dbReference type="Gene3D" id="3.90.960.10">
    <property type="entry name" value="YbaK/aminoacyl-tRNA synthetase-associated domain"/>
    <property type="match status" value="1"/>
</dbReference>
<dbReference type="SUPFAM" id="SSF109604">
    <property type="entry name" value="HD-domain/PDEase-like"/>
    <property type="match status" value="1"/>
</dbReference>
<feature type="domain" description="HDOD" evidence="1">
    <location>
        <begin position="189"/>
        <end position="389"/>
    </location>
</feature>
<dbReference type="EMBL" id="LT629785">
    <property type="protein sequence ID" value="SDU38370.1"/>
    <property type="molecule type" value="Genomic_DNA"/>
</dbReference>
<dbReference type="AlphaFoldDB" id="A0A1H2I2J2"/>
<dbReference type="GO" id="GO:0002161">
    <property type="term" value="F:aminoacyl-tRNA deacylase activity"/>
    <property type="evidence" value="ECO:0007669"/>
    <property type="project" value="InterPro"/>
</dbReference>
<organism evidence="2 3">
    <name type="scientific">Pseudomonas pohangensis</name>
    <dbReference type="NCBI Taxonomy" id="364197"/>
    <lineage>
        <taxon>Bacteria</taxon>
        <taxon>Pseudomonadati</taxon>
        <taxon>Pseudomonadota</taxon>
        <taxon>Gammaproteobacteria</taxon>
        <taxon>Pseudomonadales</taxon>
        <taxon>Pseudomonadaceae</taxon>
        <taxon>Pseudomonas</taxon>
    </lineage>
</organism>
<evidence type="ECO:0000313" key="2">
    <source>
        <dbReference type="EMBL" id="SDU38370.1"/>
    </source>
</evidence>
<dbReference type="RefSeq" id="WP_090198260.1">
    <property type="nucleotide sequence ID" value="NZ_LT629785.1"/>
</dbReference>
<dbReference type="InterPro" id="IPR036754">
    <property type="entry name" value="YbaK/aa-tRNA-synt-asso_dom_sf"/>
</dbReference>
<dbReference type="PROSITE" id="PS51833">
    <property type="entry name" value="HDOD"/>
    <property type="match status" value="1"/>
</dbReference>
<reference evidence="3" key="1">
    <citation type="submission" date="2016-10" db="EMBL/GenBank/DDBJ databases">
        <authorList>
            <person name="Varghese N."/>
            <person name="Submissions S."/>
        </authorList>
    </citation>
    <scope>NUCLEOTIDE SEQUENCE [LARGE SCALE GENOMIC DNA]</scope>
    <source>
        <strain evidence="3">DSM 17875</strain>
    </source>
</reference>
<dbReference type="STRING" id="364197.SAMN05216296_3450"/>
<keyword evidence="3" id="KW-1185">Reference proteome</keyword>
<dbReference type="PANTHER" id="PTHR33525">
    <property type="match status" value="1"/>
</dbReference>